<gene>
    <name evidence="3" type="ORF">C3942_12665</name>
</gene>
<feature type="region of interest" description="Disordered" evidence="1">
    <location>
        <begin position="47"/>
        <end position="66"/>
    </location>
</feature>
<reference evidence="3 4" key="1">
    <citation type="submission" date="2018-02" db="EMBL/GenBank/DDBJ databases">
        <title>Genome sequencing of Solimonas sp. HR-BB.</title>
        <authorList>
            <person name="Lee Y."/>
            <person name="Jeon C.O."/>
        </authorList>
    </citation>
    <scope>NUCLEOTIDE SEQUENCE [LARGE SCALE GENOMIC DNA]</scope>
    <source>
        <strain evidence="3 4">HR-BB</strain>
    </source>
</reference>
<dbReference type="AlphaFoldDB" id="A0A2S5TF85"/>
<protein>
    <submittedName>
        <fullName evidence="3">Uncharacterized protein</fullName>
    </submittedName>
</protein>
<feature type="transmembrane region" description="Helical" evidence="2">
    <location>
        <begin position="75"/>
        <end position="92"/>
    </location>
</feature>
<sequence length="128" mass="13731">MRRFRSPPLTLVLLLGFALLLTRVVGTHLHFCFDGQEAPVAVHIADGESHHDGHQGGDIDIDDASAASKPSQQSLASLALFIAAAFLWLALVPRPAAPVFVAVAPPRRKLPHVLRPPLRGPPRFASLA</sequence>
<organism evidence="3 4">
    <name type="scientific">Solimonas fluminis</name>
    <dbReference type="NCBI Taxonomy" id="2086571"/>
    <lineage>
        <taxon>Bacteria</taxon>
        <taxon>Pseudomonadati</taxon>
        <taxon>Pseudomonadota</taxon>
        <taxon>Gammaproteobacteria</taxon>
        <taxon>Nevskiales</taxon>
        <taxon>Nevskiaceae</taxon>
        <taxon>Solimonas</taxon>
    </lineage>
</organism>
<dbReference type="EMBL" id="PSNW01000006">
    <property type="protein sequence ID" value="PPE73644.1"/>
    <property type="molecule type" value="Genomic_DNA"/>
</dbReference>
<keyword evidence="2" id="KW-0472">Membrane</keyword>
<evidence type="ECO:0000313" key="3">
    <source>
        <dbReference type="EMBL" id="PPE73644.1"/>
    </source>
</evidence>
<keyword evidence="2" id="KW-0812">Transmembrane</keyword>
<dbReference type="RefSeq" id="WP_104230705.1">
    <property type="nucleotide sequence ID" value="NZ_PSNW01000006.1"/>
</dbReference>
<proteinExistence type="predicted"/>
<accession>A0A2S5TF85</accession>
<keyword evidence="4" id="KW-1185">Reference proteome</keyword>
<evidence type="ECO:0000256" key="1">
    <source>
        <dbReference type="SAM" id="MobiDB-lite"/>
    </source>
</evidence>
<name>A0A2S5TF85_9GAMM</name>
<evidence type="ECO:0000313" key="4">
    <source>
        <dbReference type="Proteomes" id="UP000238220"/>
    </source>
</evidence>
<evidence type="ECO:0000256" key="2">
    <source>
        <dbReference type="SAM" id="Phobius"/>
    </source>
</evidence>
<dbReference type="Proteomes" id="UP000238220">
    <property type="component" value="Unassembled WGS sequence"/>
</dbReference>
<keyword evidence="2" id="KW-1133">Transmembrane helix</keyword>
<comment type="caution">
    <text evidence="3">The sequence shown here is derived from an EMBL/GenBank/DDBJ whole genome shotgun (WGS) entry which is preliminary data.</text>
</comment>
<feature type="compositionally biased region" description="Basic and acidic residues" evidence="1">
    <location>
        <begin position="47"/>
        <end position="57"/>
    </location>
</feature>